<keyword evidence="4 5" id="KW-0175">Coiled coil</keyword>
<proteinExistence type="inferred from homology"/>
<accession>A0A7I8W799</accession>
<dbReference type="GO" id="GO:0005794">
    <property type="term" value="C:Golgi apparatus"/>
    <property type="evidence" value="ECO:0007669"/>
    <property type="project" value="UniProtKB-SubCell"/>
</dbReference>
<evidence type="ECO:0000256" key="3">
    <source>
        <dbReference type="ARBA" id="ARBA00023034"/>
    </source>
</evidence>
<sequence>MSRSIKISESKFACLPVDISEEDDRKKNKNDSKKSKNDKAGKKQKEKEKKQALRKERNELRSLAFGSAPAAKTLINISPKNISSNDGKENEKTEEAIPSDTESSNDKKIEKQNLNDSFADLSLKNRKNLPPSTPPSSQTSIDSLALAESIAREREVLILKLKSENSEIKLKMQDLEMELHNVKLRNSLLCQAMNLGEMKDKKELLVENCRLSTLNGELTSCIANLNAEIERQKSLVSLSGSIDTTESKSKKVN</sequence>
<evidence type="ECO:0000313" key="8">
    <source>
        <dbReference type="Proteomes" id="UP000549394"/>
    </source>
</evidence>
<keyword evidence="8" id="KW-1185">Reference proteome</keyword>
<feature type="compositionally biased region" description="Polar residues" evidence="6">
    <location>
        <begin position="75"/>
        <end position="85"/>
    </location>
</feature>
<organism evidence="7 8">
    <name type="scientific">Dimorphilus gyrociliatus</name>
    <dbReference type="NCBI Taxonomy" id="2664684"/>
    <lineage>
        <taxon>Eukaryota</taxon>
        <taxon>Metazoa</taxon>
        <taxon>Spiralia</taxon>
        <taxon>Lophotrochozoa</taxon>
        <taxon>Annelida</taxon>
        <taxon>Polychaeta</taxon>
        <taxon>Polychaeta incertae sedis</taxon>
        <taxon>Dinophilidae</taxon>
        <taxon>Dimorphilus</taxon>
    </lineage>
</organism>
<comment type="caution">
    <text evidence="7">The sequence shown here is derived from an EMBL/GenBank/DDBJ whole genome shotgun (WGS) entry which is preliminary data.</text>
</comment>
<evidence type="ECO:0000313" key="7">
    <source>
        <dbReference type="EMBL" id="CAD5124079.1"/>
    </source>
</evidence>
<keyword evidence="3" id="KW-0333">Golgi apparatus</keyword>
<evidence type="ECO:0000256" key="4">
    <source>
        <dbReference type="ARBA" id="ARBA00023054"/>
    </source>
</evidence>
<feature type="region of interest" description="Disordered" evidence="6">
    <location>
        <begin position="16"/>
        <end position="141"/>
    </location>
</feature>
<dbReference type="Proteomes" id="UP000549394">
    <property type="component" value="Unassembled WGS sequence"/>
</dbReference>
<dbReference type="PANTHER" id="PTHR14899:SF0">
    <property type="entry name" value="G KINASE-ANCHORING PROTEIN 1"/>
    <property type="match status" value="1"/>
</dbReference>
<comment type="similarity">
    <text evidence="2">Belongs to the GKAP1 family.</text>
</comment>
<feature type="compositionally biased region" description="Basic and acidic residues" evidence="6">
    <location>
        <begin position="23"/>
        <end position="60"/>
    </location>
</feature>
<feature type="compositionally biased region" description="Basic and acidic residues" evidence="6">
    <location>
        <begin position="86"/>
        <end position="95"/>
    </location>
</feature>
<name>A0A7I8W799_9ANNE</name>
<reference evidence="7 8" key="1">
    <citation type="submission" date="2020-08" db="EMBL/GenBank/DDBJ databases">
        <authorList>
            <person name="Hejnol A."/>
        </authorList>
    </citation>
    <scope>NUCLEOTIDE SEQUENCE [LARGE SCALE GENOMIC DNA]</scope>
</reference>
<comment type="subcellular location">
    <subcellularLocation>
        <location evidence="1">Golgi apparatus</location>
    </subcellularLocation>
</comment>
<protein>
    <submittedName>
        <fullName evidence="7">DgyrCDS12384</fullName>
    </submittedName>
</protein>
<dbReference type="InterPro" id="IPR026109">
    <property type="entry name" value="GKAP1"/>
</dbReference>
<evidence type="ECO:0000256" key="6">
    <source>
        <dbReference type="SAM" id="MobiDB-lite"/>
    </source>
</evidence>
<dbReference type="PANTHER" id="PTHR14899">
    <property type="entry name" value="G KINASE ANCHORING PROTEIN 1"/>
    <property type="match status" value="1"/>
</dbReference>
<feature type="coiled-coil region" evidence="5">
    <location>
        <begin position="158"/>
        <end position="185"/>
    </location>
</feature>
<evidence type="ECO:0000256" key="1">
    <source>
        <dbReference type="ARBA" id="ARBA00004555"/>
    </source>
</evidence>
<dbReference type="EMBL" id="CAJFCJ010000020">
    <property type="protein sequence ID" value="CAD5124079.1"/>
    <property type="molecule type" value="Genomic_DNA"/>
</dbReference>
<evidence type="ECO:0000256" key="5">
    <source>
        <dbReference type="SAM" id="Coils"/>
    </source>
</evidence>
<gene>
    <name evidence="7" type="ORF">DGYR_LOCUS11672</name>
</gene>
<dbReference type="AlphaFoldDB" id="A0A7I8W799"/>
<dbReference type="GO" id="GO:0007165">
    <property type="term" value="P:signal transduction"/>
    <property type="evidence" value="ECO:0007669"/>
    <property type="project" value="InterPro"/>
</dbReference>
<evidence type="ECO:0000256" key="2">
    <source>
        <dbReference type="ARBA" id="ARBA00006662"/>
    </source>
</evidence>
<feature type="compositionally biased region" description="Basic and acidic residues" evidence="6">
    <location>
        <begin position="104"/>
        <end position="113"/>
    </location>
</feature>
<dbReference type="OrthoDB" id="5864420at2759"/>